<evidence type="ECO:0000256" key="1">
    <source>
        <dbReference type="SAM" id="MobiDB-lite"/>
    </source>
</evidence>
<dbReference type="AlphaFoldDB" id="A0A1F8GV24"/>
<evidence type="ECO:0000313" key="2">
    <source>
        <dbReference type="EMBL" id="OGN29282.1"/>
    </source>
</evidence>
<dbReference type="STRING" id="1802701.A3A33_03630"/>
<feature type="region of interest" description="Disordered" evidence="1">
    <location>
        <begin position="57"/>
        <end position="84"/>
    </location>
</feature>
<organism evidence="2 3">
    <name type="scientific">Candidatus Yanofskybacteria bacterium RIFCSPLOWO2_01_FULL_49_25</name>
    <dbReference type="NCBI Taxonomy" id="1802701"/>
    <lineage>
        <taxon>Bacteria</taxon>
        <taxon>Candidatus Yanofskyibacteriota</taxon>
    </lineage>
</organism>
<accession>A0A1F8GV24</accession>
<dbReference type="EMBL" id="MGKP01000008">
    <property type="protein sequence ID" value="OGN29282.1"/>
    <property type="molecule type" value="Genomic_DNA"/>
</dbReference>
<gene>
    <name evidence="2" type="ORF">A3A33_03630</name>
</gene>
<comment type="caution">
    <text evidence="2">The sequence shown here is derived from an EMBL/GenBank/DDBJ whole genome shotgun (WGS) entry which is preliminary data.</text>
</comment>
<protein>
    <submittedName>
        <fullName evidence="2">Uncharacterized protein</fullName>
    </submittedName>
</protein>
<reference evidence="2 3" key="1">
    <citation type="journal article" date="2016" name="Nat. Commun.">
        <title>Thousands of microbial genomes shed light on interconnected biogeochemical processes in an aquifer system.</title>
        <authorList>
            <person name="Anantharaman K."/>
            <person name="Brown C.T."/>
            <person name="Hug L.A."/>
            <person name="Sharon I."/>
            <person name="Castelle C.J."/>
            <person name="Probst A.J."/>
            <person name="Thomas B.C."/>
            <person name="Singh A."/>
            <person name="Wilkins M.J."/>
            <person name="Karaoz U."/>
            <person name="Brodie E.L."/>
            <person name="Williams K.H."/>
            <person name="Hubbard S.S."/>
            <person name="Banfield J.F."/>
        </authorList>
    </citation>
    <scope>NUCLEOTIDE SEQUENCE [LARGE SCALE GENOMIC DNA]</scope>
</reference>
<name>A0A1F8GV24_9BACT</name>
<evidence type="ECO:0000313" key="3">
    <source>
        <dbReference type="Proteomes" id="UP000179047"/>
    </source>
</evidence>
<feature type="compositionally biased region" description="Low complexity" evidence="1">
    <location>
        <begin position="67"/>
        <end position="80"/>
    </location>
</feature>
<proteinExistence type="predicted"/>
<dbReference type="Proteomes" id="UP000179047">
    <property type="component" value="Unassembled WGS sequence"/>
</dbReference>
<sequence length="147" mass="16423">MADAIETSTQLEQDITRIERELIAKREVLRQQQEGSPDQMPHDKETLHEVVGEMIRPTESGAPQGLPSVQVPTVVTPPSSGNQTTVLPTQMHQQIQSLVNVAFDKSITEAIKDAKMTNNAALIDAFHDILVDELYDHLVERGKLKRF</sequence>